<reference evidence="2" key="1">
    <citation type="journal article" date="2023" name="Nat. Plants">
        <title>Single-cell RNA sequencing provides a high-resolution roadmap for understanding the multicellular compartmentation of specialized metabolism.</title>
        <authorList>
            <person name="Sun S."/>
            <person name="Shen X."/>
            <person name="Li Y."/>
            <person name="Li Y."/>
            <person name="Wang S."/>
            <person name="Li R."/>
            <person name="Zhang H."/>
            <person name="Shen G."/>
            <person name="Guo B."/>
            <person name="Wei J."/>
            <person name="Xu J."/>
            <person name="St-Pierre B."/>
            <person name="Chen S."/>
            <person name="Sun C."/>
        </authorList>
    </citation>
    <scope>NUCLEOTIDE SEQUENCE [LARGE SCALE GENOMIC DNA]</scope>
</reference>
<organism evidence="1 2">
    <name type="scientific">Catharanthus roseus</name>
    <name type="common">Madagascar periwinkle</name>
    <name type="synonym">Vinca rosea</name>
    <dbReference type="NCBI Taxonomy" id="4058"/>
    <lineage>
        <taxon>Eukaryota</taxon>
        <taxon>Viridiplantae</taxon>
        <taxon>Streptophyta</taxon>
        <taxon>Embryophyta</taxon>
        <taxon>Tracheophyta</taxon>
        <taxon>Spermatophyta</taxon>
        <taxon>Magnoliopsida</taxon>
        <taxon>eudicotyledons</taxon>
        <taxon>Gunneridae</taxon>
        <taxon>Pentapetalae</taxon>
        <taxon>asterids</taxon>
        <taxon>lamiids</taxon>
        <taxon>Gentianales</taxon>
        <taxon>Apocynaceae</taxon>
        <taxon>Rauvolfioideae</taxon>
        <taxon>Vinceae</taxon>
        <taxon>Catharanthinae</taxon>
        <taxon>Catharanthus</taxon>
    </lineage>
</organism>
<comment type="caution">
    <text evidence="1">The sequence shown here is derived from an EMBL/GenBank/DDBJ whole genome shotgun (WGS) entry which is preliminary data.</text>
</comment>
<evidence type="ECO:0000313" key="1">
    <source>
        <dbReference type="EMBL" id="KAI5665705.1"/>
    </source>
</evidence>
<sequence length="523" mass="59445">MDLVGKTAGAVVTPGKDPKFNRSKMDESSRNSENFNPNMSSPGLRLSNSPSVKSSSKSQKLVTKKCNPSTNPNTVISPPIKNKIRERKFVVAKKNSKREKVNSSTNVVCKCSNKDDGKSFKCLCVAYENLRASQEEFFKSRGSTVDEDENELKKCDAAEEDGESQNSIVRNPDVANGYEDKVDDDCFEIPKLDENEVANEMGVSSSNVKRRRDKLMESARQSVPEPGSGRVMHLVKAFEQLLSIPKSKDPEENDENEIEDAKKGMKWALPGLQPTVDPETQVSSSSFCPSDFFLTSESLGLDSRVSSSLDSSQGSISSRASAGGRKSRRNSAESSGTFARRHWKRKQLKATSLKPFKLRTEQRGRQKEEEFVKKVQQIMEEEEKLRIPVAQGLPWTTDEPECLVKPPVKDITRPVDLVLHSDIRAVERAEFDNQVTEKMNFIEQYRMERERQQKLAEEEEIRRLRKELVPKAQPMPYFDRPFIPRRSAKHPTIPKEPKFHHVPHQHKKMKSCMSWNDFCTEHH</sequence>
<accession>A0ACC0AZH4</accession>
<keyword evidence="2" id="KW-1185">Reference proteome</keyword>
<proteinExistence type="predicted"/>
<gene>
    <name evidence="1" type="ORF">M9H77_15558</name>
</gene>
<dbReference type="EMBL" id="CM044704">
    <property type="protein sequence ID" value="KAI5665705.1"/>
    <property type="molecule type" value="Genomic_DNA"/>
</dbReference>
<name>A0ACC0AZH4_CATRO</name>
<evidence type="ECO:0000313" key="2">
    <source>
        <dbReference type="Proteomes" id="UP001060085"/>
    </source>
</evidence>
<dbReference type="Proteomes" id="UP001060085">
    <property type="component" value="Linkage Group LG04"/>
</dbReference>
<protein>
    <submittedName>
        <fullName evidence="1">Uncharacterized protein</fullName>
    </submittedName>
</protein>